<dbReference type="InterPro" id="IPR003594">
    <property type="entry name" value="HATPase_dom"/>
</dbReference>
<dbReference type="SMART" id="SM00388">
    <property type="entry name" value="HisKA"/>
    <property type="match status" value="1"/>
</dbReference>
<comment type="subunit">
    <text evidence="11">At low DSF concentrations, interacts with RpfF.</text>
</comment>
<comment type="similarity">
    <text evidence="3">In the N-terminal section; belongs to the phytochrome family.</text>
</comment>
<dbReference type="SUPFAM" id="SSF47384">
    <property type="entry name" value="Homodimeric domain of signal transducing histidine kinase"/>
    <property type="match status" value="1"/>
</dbReference>
<dbReference type="CDD" id="cd00082">
    <property type="entry name" value="HisKA"/>
    <property type="match status" value="1"/>
</dbReference>
<feature type="domain" description="Histidine kinase" evidence="16">
    <location>
        <begin position="355"/>
        <end position="576"/>
    </location>
</feature>
<dbReference type="SMART" id="SM00448">
    <property type="entry name" value="REC"/>
    <property type="match status" value="2"/>
</dbReference>
<comment type="subcellular location">
    <subcellularLocation>
        <location evidence="2">Cell membrane</location>
    </subcellularLocation>
</comment>
<comment type="caution">
    <text evidence="18">The sequence shown here is derived from an EMBL/GenBank/DDBJ whole genome shotgun (WGS) entry which is preliminary data.</text>
</comment>
<protein>
    <recommendedName>
        <fullName evidence="13">Circadian input-output histidine kinase CikA</fullName>
        <ecNumber evidence="4">2.7.13.3</ecNumber>
    </recommendedName>
    <alternativeName>
        <fullName evidence="12">Sensory/regulatory protein RpfC</fullName>
    </alternativeName>
</protein>
<feature type="domain" description="Response regulatory" evidence="17">
    <location>
        <begin position="595"/>
        <end position="714"/>
    </location>
</feature>
<evidence type="ECO:0000313" key="19">
    <source>
        <dbReference type="Proteomes" id="UP000523955"/>
    </source>
</evidence>
<dbReference type="PANTHER" id="PTHR45339:SF1">
    <property type="entry name" value="HYBRID SIGNAL TRANSDUCTION HISTIDINE KINASE J"/>
    <property type="match status" value="1"/>
</dbReference>
<feature type="transmembrane region" description="Helical" evidence="15">
    <location>
        <begin position="12"/>
        <end position="35"/>
    </location>
</feature>
<dbReference type="SUPFAM" id="SSF55874">
    <property type="entry name" value="ATPase domain of HSP90 chaperone/DNA topoisomerase II/histidine kinase"/>
    <property type="match status" value="1"/>
</dbReference>
<feature type="modified residue" description="4-aspartylphosphate" evidence="14">
    <location>
        <position position="785"/>
    </location>
</feature>
<evidence type="ECO:0000259" key="16">
    <source>
        <dbReference type="PROSITE" id="PS50109"/>
    </source>
</evidence>
<feature type="transmembrane region" description="Helical" evidence="15">
    <location>
        <begin position="67"/>
        <end position="91"/>
    </location>
</feature>
<keyword evidence="19" id="KW-1185">Reference proteome</keyword>
<evidence type="ECO:0000256" key="15">
    <source>
        <dbReference type="SAM" id="Phobius"/>
    </source>
</evidence>
<keyword evidence="15" id="KW-0472">Membrane</keyword>
<dbReference type="PROSITE" id="PS50110">
    <property type="entry name" value="RESPONSE_REGULATORY"/>
    <property type="match status" value="2"/>
</dbReference>
<dbReference type="Pfam" id="PF00512">
    <property type="entry name" value="HisKA"/>
    <property type="match status" value="1"/>
</dbReference>
<dbReference type="PRINTS" id="PR00344">
    <property type="entry name" value="BCTRLSENSOR"/>
</dbReference>
<evidence type="ECO:0000256" key="7">
    <source>
        <dbReference type="ARBA" id="ARBA00022741"/>
    </source>
</evidence>
<dbReference type="GO" id="GO:0005524">
    <property type="term" value="F:ATP binding"/>
    <property type="evidence" value="ECO:0007669"/>
    <property type="project" value="UniProtKB-KW"/>
</dbReference>
<dbReference type="FunFam" id="1.10.287.130:FF:000002">
    <property type="entry name" value="Two-component osmosensing histidine kinase"/>
    <property type="match status" value="1"/>
</dbReference>
<dbReference type="CDD" id="cd16922">
    <property type="entry name" value="HATPase_EvgS-ArcB-TorS-like"/>
    <property type="match status" value="1"/>
</dbReference>
<dbReference type="Proteomes" id="UP000523955">
    <property type="component" value="Unassembled WGS sequence"/>
</dbReference>
<comment type="catalytic activity">
    <reaction evidence="1">
        <text>ATP + protein L-histidine = ADP + protein N-phospho-L-histidine.</text>
        <dbReference type="EC" id="2.7.13.3"/>
    </reaction>
</comment>
<evidence type="ECO:0000256" key="13">
    <source>
        <dbReference type="ARBA" id="ARBA00074306"/>
    </source>
</evidence>
<dbReference type="SUPFAM" id="SSF52172">
    <property type="entry name" value="CheY-like"/>
    <property type="match status" value="2"/>
</dbReference>
<evidence type="ECO:0000256" key="10">
    <source>
        <dbReference type="ARBA" id="ARBA00023012"/>
    </source>
</evidence>
<feature type="modified residue" description="4-aspartylphosphate" evidence="14">
    <location>
        <position position="649"/>
    </location>
</feature>
<keyword evidence="9" id="KW-0067">ATP-binding</keyword>
<dbReference type="InterPro" id="IPR036097">
    <property type="entry name" value="HisK_dim/P_sf"/>
</dbReference>
<keyword evidence="6" id="KW-0808">Transferase</keyword>
<feature type="transmembrane region" description="Helical" evidence="15">
    <location>
        <begin position="277"/>
        <end position="298"/>
    </location>
</feature>
<evidence type="ECO:0000259" key="17">
    <source>
        <dbReference type="PROSITE" id="PS50110"/>
    </source>
</evidence>
<accession>A0A7X0RH49</accession>
<organism evidence="18 19">
    <name type="scientific">Nocardioides luti</name>
    <dbReference type="NCBI Taxonomy" id="2761101"/>
    <lineage>
        <taxon>Bacteria</taxon>
        <taxon>Bacillati</taxon>
        <taxon>Actinomycetota</taxon>
        <taxon>Actinomycetes</taxon>
        <taxon>Propionibacteriales</taxon>
        <taxon>Nocardioidaceae</taxon>
        <taxon>Nocardioides</taxon>
    </lineage>
</organism>
<dbReference type="EMBL" id="JACKXE010000001">
    <property type="protein sequence ID" value="MBB6626929.1"/>
    <property type="molecule type" value="Genomic_DNA"/>
</dbReference>
<dbReference type="EC" id="2.7.13.3" evidence="4"/>
<proteinExistence type="inferred from homology"/>
<dbReference type="Gene3D" id="3.30.565.10">
    <property type="entry name" value="Histidine kinase-like ATPase, C-terminal domain"/>
    <property type="match status" value="1"/>
</dbReference>
<dbReference type="InterPro" id="IPR001789">
    <property type="entry name" value="Sig_transdc_resp-reg_receiver"/>
</dbReference>
<keyword evidence="15" id="KW-1133">Transmembrane helix</keyword>
<keyword evidence="7" id="KW-0547">Nucleotide-binding</keyword>
<dbReference type="Gene3D" id="1.10.287.130">
    <property type="match status" value="1"/>
</dbReference>
<evidence type="ECO:0000256" key="6">
    <source>
        <dbReference type="ARBA" id="ARBA00022679"/>
    </source>
</evidence>
<dbReference type="InterPro" id="IPR011006">
    <property type="entry name" value="CheY-like_superfamily"/>
</dbReference>
<feature type="transmembrane region" description="Helical" evidence="15">
    <location>
        <begin position="133"/>
        <end position="158"/>
    </location>
</feature>
<evidence type="ECO:0000256" key="9">
    <source>
        <dbReference type="ARBA" id="ARBA00022840"/>
    </source>
</evidence>
<dbReference type="CDD" id="cd00156">
    <property type="entry name" value="REC"/>
    <property type="match status" value="1"/>
</dbReference>
<feature type="transmembrane region" description="Helical" evidence="15">
    <location>
        <begin position="196"/>
        <end position="218"/>
    </location>
</feature>
<dbReference type="Pfam" id="PF02518">
    <property type="entry name" value="HATPase_c"/>
    <property type="match status" value="1"/>
</dbReference>
<dbReference type="Pfam" id="PF00072">
    <property type="entry name" value="Response_reg"/>
    <property type="match status" value="2"/>
</dbReference>
<dbReference type="AlphaFoldDB" id="A0A7X0RH49"/>
<keyword evidence="15" id="KW-0812">Transmembrane</keyword>
<dbReference type="PROSITE" id="PS50109">
    <property type="entry name" value="HIS_KIN"/>
    <property type="match status" value="1"/>
</dbReference>
<dbReference type="InterPro" id="IPR005467">
    <property type="entry name" value="His_kinase_dom"/>
</dbReference>
<evidence type="ECO:0000256" key="12">
    <source>
        <dbReference type="ARBA" id="ARBA00068150"/>
    </source>
</evidence>
<evidence type="ECO:0000256" key="8">
    <source>
        <dbReference type="ARBA" id="ARBA00022777"/>
    </source>
</evidence>
<dbReference type="SMART" id="SM00387">
    <property type="entry name" value="HATPase_c"/>
    <property type="match status" value="1"/>
</dbReference>
<dbReference type="RefSeq" id="WP_185252148.1">
    <property type="nucleotide sequence ID" value="NZ_JACKXE010000001.1"/>
</dbReference>
<sequence>MTSQPWRPHASAGAPALALVAFAAVCIVVHFVSPFGPVGDTTYLALIVGAPVVAWLGVRRAPAEVRLVALLITLGLASSALGDVIWLAYQWSGREPDVSPADVPYLLSYVGLGGALCVLLSRTSPRGRLDVDAVIDALTVVTVSVLVFWTLSIEAIVADDTLSPTVRLVWATYPVADAVLLALVLRCLVGARSRAALGLAFGAGVACWLVSDLGYLLLEISSRVSALLDIGWMIGACLMASAAWRYARRGTPLPVPAATASDAVDEHELSGSGLGKLGIAIVPLLVPPALALVTWARSGDANPVATFVGMLALVLLAFVRTARLLQSEARARADARAGRDAALEGSRAKSAFLATMSHEIRTPMNGVIGLTGLLLETPLDARQRQYAQGVRGAGEALLTIINDILDFSKVEAGKLALESIDFSLVQVVEEAAEMVADPAQNKGLELLAYCSPELPLDLRGDPSRIRQVLLNLVSNAVKFTESGEVVLRAQLEDRTEGGVVVRFEVTDTGMGIDEEHRARLFEPFSQADSSTTRRFGGTGLGLAISSQLVAAMGGEIGVDSTLGEGSTFWLTLPLELAHDATVTPPRHTGELTGRRVLIVDDNRTNRLILTEQLGAWGMRPADVPGGDAALEALTEAAATGQPFDLVVLDMCMPGMDGAELARLVTAAPLGSPGMLLLTSGPDLTAAEAEEVGIRARLTKPVRLAHLHDALLDALEARPEPSAPTPRERRPVDTRGHVLVVEDSETNQLVAEGILAHLGYTVEIADDGFAAVAAVQRGRFDAVLMDCQMPGMDGYQATGEIRRHEGEGPRTPIIAMTAGVIEGDRERCLAAGMDDYVSKPVSPNELRTTLARWVATQQD</sequence>
<reference evidence="18 19" key="1">
    <citation type="submission" date="2020-08" db="EMBL/GenBank/DDBJ databases">
        <authorList>
            <person name="Seo M.-J."/>
        </authorList>
    </citation>
    <scope>NUCLEOTIDE SEQUENCE [LARGE SCALE GENOMIC DNA]</scope>
    <source>
        <strain evidence="18 19">KIGAM211</strain>
    </source>
</reference>
<feature type="transmembrane region" description="Helical" evidence="15">
    <location>
        <begin position="170"/>
        <end position="189"/>
    </location>
</feature>
<keyword evidence="5 14" id="KW-0597">Phosphoprotein</keyword>
<feature type="domain" description="Response regulatory" evidence="17">
    <location>
        <begin position="736"/>
        <end position="853"/>
    </location>
</feature>
<dbReference type="CDD" id="cd17546">
    <property type="entry name" value="REC_hyHK_CKI1_RcsC-like"/>
    <property type="match status" value="1"/>
</dbReference>
<feature type="transmembrane region" description="Helical" evidence="15">
    <location>
        <begin position="103"/>
        <end position="121"/>
    </location>
</feature>
<evidence type="ECO:0000256" key="14">
    <source>
        <dbReference type="PROSITE-ProRule" id="PRU00169"/>
    </source>
</evidence>
<evidence type="ECO:0000256" key="5">
    <source>
        <dbReference type="ARBA" id="ARBA00022553"/>
    </source>
</evidence>
<dbReference type="PANTHER" id="PTHR45339">
    <property type="entry name" value="HYBRID SIGNAL TRANSDUCTION HISTIDINE KINASE J"/>
    <property type="match status" value="1"/>
</dbReference>
<feature type="transmembrane region" description="Helical" evidence="15">
    <location>
        <begin position="41"/>
        <end position="58"/>
    </location>
</feature>
<evidence type="ECO:0000256" key="1">
    <source>
        <dbReference type="ARBA" id="ARBA00000085"/>
    </source>
</evidence>
<evidence type="ECO:0000256" key="3">
    <source>
        <dbReference type="ARBA" id="ARBA00006402"/>
    </source>
</evidence>
<evidence type="ECO:0000256" key="2">
    <source>
        <dbReference type="ARBA" id="ARBA00004236"/>
    </source>
</evidence>
<dbReference type="InterPro" id="IPR036890">
    <property type="entry name" value="HATPase_C_sf"/>
</dbReference>
<name>A0A7X0RH49_9ACTN</name>
<dbReference type="Gene3D" id="3.40.50.2300">
    <property type="match status" value="2"/>
</dbReference>
<keyword evidence="10" id="KW-0902">Two-component regulatory system</keyword>
<gene>
    <name evidence="18" type="ORF">H5V45_06300</name>
</gene>
<evidence type="ECO:0000256" key="4">
    <source>
        <dbReference type="ARBA" id="ARBA00012438"/>
    </source>
</evidence>
<dbReference type="GO" id="GO:0005886">
    <property type="term" value="C:plasma membrane"/>
    <property type="evidence" value="ECO:0007669"/>
    <property type="project" value="UniProtKB-SubCell"/>
</dbReference>
<dbReference type="InterPro" id="IPR003661">
    <property type="entry name" value="HisK_dim/P_dom"/>
</dbReference>
<evidence type="ECO:0000313" key="18">
    <source>
        <dbReference type="EMBL" id="MBB6626929.1"/>
    </source>
</evidence>
<keyword evidence="8" id="KW-0418">Kinase</keyword>
<dbReference type="InterPro" id="IPR004358">
    <property type="entry name" value="Sig_transdc_His_kin-like_C"/>
</dbReference>
<feature type="transmembrane region" description="Helical" evidence="15">
    <location>
        <begin position="304"/>
        <end position="322"/>
    </location>
</feature>
<evidence type="ECO:0000256" key="11">
    <source>
        <dbReference type="ARBA" id="ARBA00064003"/>
    </source>
</evidence>
<dbReference type="FunFam" id="3.30.565.10:FF:000010">
    <property type="entry name" value="Sensor histidine kinase RcsC"/>
    <property type="match status" value="1"/>
</dbReference>
<dbReference type="GO" id="GO:0000155">
    <property type="term" value="F:phosphorelay sensor kinase activity"/>
    <property type="evidence" value="ECO:0007669"/>
    <property type="project" value="InterPro"/>
</dbReference>